<comment type="similarity">
    <text evidence="8">Belongs to the MenA family. Type 1 subfamily.</text>
</comment>
<dbReference type="NCBIfam" id="NF004751">
    <property type="entry name" value="PRK06080.1-3"/>
    <property type="match status" value="1"/>
</dbReference>
<keyword evidence="5 8" id="KW-0812">Transmembrane</keyword>
<proteinExistence type="inferred from homology"/>
<evidence type="ECO:0000256" key="5">
    <source>
        <dbReference type="ARBA" id="ARBA00022692"/>
    </source>
</evidence>
<organism evidence="10 11">
    <name type="scientific">Varibaculum cambriense</name>
    <dbReference type="NCBI Taxonomy" id="184870"/>
    <lineage>
        <taxon>Bacteria</taxon>
        <taxon>Bacillati</taxon>
        <taxon>Actinomycetota</taxon>
        <taxon>Actinomycetes</taxon>
        <taxon>Actinomycetales</taxon>
        <taxon>Actinomycetaceae</taxon>
        <taxon>Varibaculum</taxon>
    </lineage>
</organism>
<evidence type="ECO:0000256" key="1">
    <source>
        <dbReference type="ARBA" id="ARBA00004141"/>
    </source>
</evidence>
<keyword evidence="2 8" id="KW-0474">Menaquinone biosynthesis</keyword>
<keyword evidence="3 8" id="KW-1003">Cell membrane</keyword>
<dbReference type="GO" id="GO:0042371">
    <property type="term" value="P:vitamin K biosynthetic process"/>
    <property type="evidence" value="ECO:0007669"/>
    <property type="project" value="TreeGrafter"/>
</dbReference>
<feature type="transmembrane region" description="Helical" evidence="8">
    <location>
        <begin position="80"/>
        <end position="109"/>
    </location>
</feature>
<evidence type="ECO:0000256" key="7">
    <source>
        <dbReference type="ARBA" id="ARBA00023136"/>
    </source>
</evidence>
<feature type="transmembrane region" description="Helical" evidence="8">
    <location>
        <begin position="172"/>
        <end position="191"/>
    </location>
</feature>
<feature type="transmembrane region" description="Helical" evidence="8">
    <location>
        <begin position="242"/>
        <end position="261"/>
    </location>
</feature>
<dbReference type="GO" id="GO:0046428">
    <property type="term" value="F:1,4-dihydroxy-2-naphthoate polyprenyltransferase activity"/>
    <property type="evidence" value="ECO:0007669"/>
    <property type="project" value="UniProtKB-UniRule"/>
</dbReference>
<dbReference type="CDD" id="cd13962">
    <property type="entry name" value="PT_UbiA_UBIAD1"/>
    <property type="match status" value="1"/>
</dbReference>
<dbReference type="InterPro" id="IPR000537">
    <property type="entry name" value="UbiA_prenyltransferase"/>
</dbReference>
<evidence type="ECO:0000313" key="11">
    <source>
        <dbReference type="Proteomes" id="UP001200537"/>
    </source>
</evidence>
<comment type="pathway">
    <text evidence="8">Quinol/quinone metabolism; menaquinone biosynthesis; menaquinol from 1,4-dihydroxy-2-naphthoate: step 1/2.</text>
</comment>
<dbReference type="InterPro" id="IPR004657">
    <property type="entry name" value="MenA"/>
</dbReference>
<feature type="transmembrane region" description="Helical" evidence="8">
    <location>
        <begin position="115"/>
        <end position="133"/>
    </location>
</feature>
<dbReference type="Proteomes" id="UP001200537">
    <property type="component" value="Unassembled WGS sequence"/>
</dbReference>
<keyword evidence="7 8" id="KW-0472">Membrane</keyword>
<feature type="transmembrane region" description="Helical" evidence="8">
    <location>
        <begin position="16"/>
        <end position="36"/>
    </location>
</feature>
<keyword evidence="6 8" id="KW-1133">Transmembrane helix</keyword>
<evidence type="ECO:0000256" key="8">
    <source>
        <dbReference type="HAMAP-Rule" id="MF_01937"/>
    </source>
</evidence>
<sequence length="296" mass="31135">MATGSQWIEAARPKTLPASLAPVIMGIGGAIGLGHASLGKSVLALLVALAFQVGVNFSNDYSDGIRGTDASGKRVGPQRLTGAGLAAPRTVLLAALSCYAFGGICGIALCIWAGSYGLIGLGVLAALAAWFYTGGKHPYGYLPGISEVMVFAFFGLLAVQGTIWVHAHMLPWRTWTAASGIGLLSCALLLINNLRDIPGDRQSGKNTLAVKLGDKGSRYLFVAYLYVALVLGVVSFSVRWEALVFGLALVIWVSYPQMKVLQGARGKELIKTLKQVGQITLGYGLAIAVQWAFHGI</sequence>
<dbReference type="Gene3D" id="1.10.357.140">
    <property type="entry name" value="UbiA prenyltransferase"/>
    <property type="match status" value="1"/>
</dbReference>
<dbReference type="PIRSF" id="PIRSF005355">
    <property type="entry name" value="UBIAD1"/>
    <property type="match status" value="1"/>
</dbReference>
<dbReference type="RefSeq" id="WP_238127934.1">
    <property type="nucleotide sequence ID" value="NZ_JAKNHJ010000007.1"/>
</dbReference>
<dbReference type="HAMAP" id="MF_01937">
    <property type="entry name" value="MenA_1"/>
    <property type="match status" value="1"/>
</dbReference>
<dbReference type="PANTHER" id="PTHR13929">
    <property type="entry name" value="1,4-DIHYDROXY-2-NAPHTHOATE OCTAPRENYLTRANSFERASE"/>
    <property type="match status" value="1"/>
</dbReference>
<evidence type="ECO:0000256" key="6">
    <source>
        <dbReference type="ARBA" id="ARBA00022989"/>
    </source>
</evidence>
<dbReference type="PANTHER" id="PTHR13929:SF0">
    <property type="entry name" value="UBIA PRENYLTRANSFERASE DOMAIN-CONTAINING PROTEIN 1"/>
    <property type="match status" value="1"/>
</dbReference>
<evidence type="ECO:0000256" key="4">
    <source>
        <dbReference type="ARBA" id="ARBA00022679"/>
    </source>
</evidence>
<comment type="catalytic activity">
    <reaction evidence="8">
        <text>an all-trans-polyprenyl diphosphate + 1,4-dihydroxy-2-naphthoate + H(+) = a 2-demethylmenaquinol + CO2 + diphosphate</text>
        <dbReference type="Rhea" id="RHEA:26478"/>
        <dbReference type="Rhea" id="RHEA-COMP:9563"/>
        <dbReference type="Rhea" id="RHEA-COMP:9564"/>
        <dbReference type="ChEBI" id="CHEBI:11173"/>
        <dbReference type="ChEBI" id="CHEBI:15378"/>
        <dbReference type="ChEBI" id="CHEBI:16526"/>
        <dbReference type="ChEBI" id="CHEBI:33019"/>
        <dbReference type="ChEBI" id="CHEBI:55437"/>
        <dbReference type="ChEBI" id="CHEBI:58914"/>
        <dbReference type="EC" id="2.5.1.74"/>
    </reaction>
</comment>
<gene>
    <name evidence="8" type="primary">menA</name>
    <name evidence="10" type="ORF">L0M99_04800</name>
</gene>
<feature type="transmembrane region" description="Helical" evidence="8">
    <location>
        <begin position="273"/>
        <end position="293"/>
    </location>
</feature>
<dbReference type="Pfam" id="PF01040">
    <property type="entry name" value="UbiA"/>
    <property type="match status" value="1"/>
</dbReference>
<evidence type="ECO:0000313" key="10">
    <source>
        <dbReference type="EMBL" id="MCG4617812.1"/>
    </source>
</evidence>
<dbReference type="EMBL" id="JAKNHJ010000007">
    <property type="protein sequence ID" value="MCG4617812.1"/>
    <property type="molecule type" value="Genomic_DNA"/>
</dbReference>
<comment type="subcellular location">
    <subcellularLocation>
        <location evidence="8">Cell membrane</location>
        <topology evidence="8">Multi-pass membrane protein</topology>
    </subcellularLocation>
    <subcellularLocation>
        <location evidence="1">Membrane</location>
        <topology evidence="1">Multi-pass membrane protein</topology>
    </subcellularLocation>
</comment>
<dbReference type="EC" id="2.5.1.74" evidence="8 9"/>
<dbReference type="InterPro" id="IPR026046">
    <property type="entry name" value="UBIAD1"/>
</dbReference>
<dbReference type="AlphaFoldDB" id="A0AAJ1EV91"/>
<evidence type="ECO:0000256" key="2">
    <source>
        <dbReference type="ARBA" id="ARBA00022428"/>
    </source>
</evidence>
<reference evidence="10" key="1">
    <citation type="submission" date="2022-01" db="EMBL/GenBank/DDBJ databases">
        <title>Collection of gut derived symbiotic bacterial strains cultured from healthy donors.</title>
        <authorList>
            <person name="Lin H."/>
            <person name="Kohout C."/>
            <person name="Waligurski E."/>
            <person name="Pamer E.G."/>
        </authorList>
    </citation>
    <scope>NUCLEOTIDE SEQUENCE</scope>
    <source>
        <strain evidence="10">DFI.7.46</strain>
    </source>
</reference>
<comment type="function">
    <text evidence="8">Conversion of 1,4-dihydroxy-2-naphthoate (DHNA) to demethylmenaquinone (DMK).</text>
</comment>
<dbReference type="GO" id="GO:0009234">
    <property type="term" value="P:menaquinone biosynthetic process"/>
    <property type="evidence" value="ECO:0007669"/>
    <property type="project" value="UniProtKB-UniRule"/>
</dbReference>
<evidence type="ECO:0000256" key="3">
    <source>
        <dbReference type="ARBA" id="ARBA00022475"/>
    </source>
</evidence>
<evidence type="ECO:0000256" key="9">
    <source>
        <dbReference type="NCBIfam" id="TIGR00751"/>
    </source>
</evidence>
<keyword evidence="4 8" id="KW-0808">Transferase</keyword>
<name>A0AAJ1EV91_9ACTO</name>
<dbReference type="NCBIfam" id="TIGR00751">
    <property type="entry name" value="menA"/>
    <property type="match status" value="1"/>
</dbReference>
<feature type="transmembrane region" description="Helical" evidence="8">
    <location>
        <begin position="219"/>
        <end position="236"/>
    </location>
</feature>
<feature type="transmembrane region" description="Helical" evidence="8">
    <location>
        <begin position="145"/>
        <end position="166"/>
    </location>
</feature>
<protein>
    <recommendedName>
        <fullName evidence="8 9">1,4-dihydroxy-2-naphthoate octaprenyltransferase</fullName>
        <shortName evidence="8">DHNA-octaprenyltransferase</shortName>
        <ecNumber evidence="8 9">2.5.1.74</ecNumber>
    </recommendedName>
</protein>
<comment type="caution">
    <text evidence="10">The sequence shown here is derived from an EMBL/GenBank/DDBJ whole genome shotgun (WGS) entry which is preliminary data.</text>
</comment>
<dbReference type="InterPro" id="IPR044878">
    <property type="entry name" value="UbiA_sf"/>
</dbReference>
<accession>A0AAJ1EV91</accession>
<dbReference type="GO" id="GO:0005886">
    <property type="term" value="C:plasma membrane"/>
    <property type="evidence" value="ECO:0007669"/>
    <property type="project" value="UniProtKB-SubCell"/>
</dbReference>